<feature type="compositionally biased region" description="Acidic residues" evidence="1">
    <location>
        <begin position="37"/>
        <end position="51"/>
    </location>
</feature>
<accession>A0A4Q4ZIY4</accession>
<dbReference type="Proteomes" id="UP000295198">
    <property type="component" value="Unassembled WGS sequence"/>
</dbReference>
<evidence type="ECO:0000256" key="1">
    <source>
        <dbReference type="SAM" id="MobiDB-lite"/>
    </source>
</evidence>
<dbReference type="RefSeq" id="WP_134713781.1">
    <property type="nucleotide sequence ID" value="NZ_SDKM01000003.1"/>
</dbReference>
<organism evidence="2 3">
    <name type="scientific">Nocardioides guangzhouensis</name>
    <dbReference type="NCBI Taxonomy" id="2497878"/>
    <lineage>
        <taxon>Bacteria</taxon>
        <taxon>Bacillati</taxon>
        <taxon>Actinomycetota</taxon>
        <taxon>Actinomycetes</taxon>
        <taxon>Propionibacteriales</taxon>
        <taxon>Nocardioidaceae</taxon>
        <taxon>Nocardioides</taxon>
    </lineage>
</organism>
<dbReference type="AlphaFoldDB" id="A0A4Q4ZIY4"/>
<comment type="caution">
    <text evidence="2">The sequence shown here is derived from an EMBL/GenBank/DDBJ whole genome shotgun (WGS) entry which is preliminary data.</text>
</comment>
<sequence>MAPDDETGTGPEKAAETPPQPLHEHHHPSEVAPLDPLPEEEEAEYTDDGPEFEPGPSFGAGM</sequence>
<gene>
    <name evidence="2" type="ORF">EKO23_02545</name>
</gene>
<keyword evidence="3" id="KW-1185">Reference proteome</keyword>
<proteinExistence type="predicted"/>
<feature type="region of interest" description="Disordered" evidence="1">
    <location>
        <begin position="1"/>
        <end position="62"/>
    </location>
</feature>
<evidence type="ECO:0000313" key="3">
    <source>
        <dbReference type="Proteomes" id="UP000295198"/>
    </source>
</evidence>
<name>A0A4Q4ZIY4_9ACTN</name>
<protein>
    <submittedName>
        <fullName evidence="2">Uncharacterized protein</fullName>
    </submittedName>
</protein>
<reference evidence="2 3" key="1">
    <citation type="submission" date="2019-01" db="EMBL/GenBank/DDBJ databases">
        <title>Nocardioides guangzhouensis sp. nov., an actinobacterium isolated from soil.</title>
        <authorList>
            <person name="Fu Y."/>
            <person name="Cai Y."/>
            <person name="Lin Z."/>
            <person name="Chen P."/>
        </authorList>
    </citation>
    <scope>NUCLEOTIDE SEQUENCE [LARGE SCALE GENOMIC DNA]</scope>
    <source>
        <strain evidence="2 3">130</strain>
    </source>
</reference>
<evidence type="ECO:0000313" key="2">
    <source>
        <dbReference type="EMBL" id="RYP88240.1"/>
    </source>
</evidence>
<dbReference type="EMBL" id="SDKM01000003">
    <property type="protein sequence ID" value="RYP88240.1"/>
    <property type="molecule type" value="Genomic_DNA"/>
</dbReference>